<reference evidence="1 2" key="1">
    <citation type="submission" date="2020-05" db="EMBL/GenBank/DDBJ databases">
        <title>Genomic Encyclopedia of Type Strains, Phase III (KMG-III): the genomes of soil and plant-associated and newly described type strains.</title>
        <authorList>
            <person name="Whitman W."/>
        </authorList>
    </citation>
    <scope>NUCLEOTIDE SEQUENCE [LARGE SCALE GENOMIC DNA]</scope>
    <source>
        <strain evidence="1 2">KCTC 19046</strain>
    </source>
</reference>
<protein>
    <recommendedName>
        <fullName evidence="3">Winged helix DNA-binding domain-containing protein</fullName>
    </recommendedName>
</protein>
<dbReference type="InterPro" id="IPR009351">
    <property type="entry name" value="AlkZ-like"/>
</dbReference>
<evidence type="ECO:0000313" key="1">
    <source>
        <dbReference type="EMBL" id="NOV98818.1"/>
    </source>
</evidence>
<evidence type="ECO:0008006" key="3">
    <source>
        <dbReference type="Google" id="ProtNLM"/>
    </source>
</evidence>
<dbReference type="Proteomes" id="UP000757540">
    <property type="component" value="Unassembled WGS sequence"/>
</dbReference>
<dbReference type="RefSeq" id="WP_171785034.1">
    <property type="nucleotide sequence ID" value="NZ_JABEZU010000005.1"/>
</dbReference>
<proteinExistence type="predicted"/>
<keyword evidence="2" id="KW-1185">Reference proteome</keyword>
<organism evidence="1 2">
    <name type="scientific">Isoptericola halotolerans</name>
    <dbReference type="NCBI Taxonomy" id="300560"/>
    <lineage>
        <taxon>Bacteria</taxon>
        <taxon>Bacillati</taxon>
        <taxon>Actinomycetota</taxon>
        <taxon>Actinomycetes</taxon>
        <taxon>Micrococcales</taxon>
        <taxon>Promicromonosporaceae</taxon>
        <taxon>Isoptericola</taxon>
    </lineage>
</organism>
<dbReference type="PANTHER" id="PTHR38479:SF2">
    <property type="entry name" value="WINGED HELIX DNA-BINDING DOMAIN-CONTAINING PROTEIN"/>
    <property type="match status" value="1"/>
</dbReference>
<dbReference type="PANTHER" id="PTHR38479">
    <property type="entry name" value="LMO0824 PROTEIN"/>
    <property type="match status" value="1"/>
</dbReference>
<sequence>MTTQVTLEELNRTTLARQHLLERAAGSVAAVVGDVGGLQAQHPEMPFTALWSRRSGPVTDLSSALTDRSVVRATVMRSTLHLVPATRWADLDVTSAAERLATWRPSARRAGVDLVELNAAVREHCRHVPRTVDEIEAFAATRHPGVDASAAVPAGVRRAWWRLASAGGGLVQVPPTSMHESRGPASYAEGSTWCDLTDDSADVDRARVHVVVGYLRAFGPAARADIAHGLGIRRATPLKAALAEIGPRVLRGPGGVELLDVPDGEVVGAGTPAPVRFLPRWEHLLVALKDRARLLDDAGRAAVYRRNGDVLPTWWVGGRVAGTWSVERAGDRAELALSTADGVGPVPRDEVEAEGRSLLTSLVDDASELTVRWG</sequence>
<dbReference type="EMBL" id="JABEZU010000005">
    <property type="protein sequence ID" value="NOV98818.1"/>
    <property type="molecule type" value="Genomic_DNA"/>
</dbReference>
<accession>A0ABX2AAA8</accession>
<dbReference type="Pfam" id="PF06224">
    <property type="entry name" value="AlkZ-like"/>
    <property type="match status" value="1"/>
</dbReference>
<gene>
    <name evidence="1" type="ORF">HDG69_003420</name>
</gene>
<name>A0ABX2AAA8_9MICO</name>
<evidence type="ECO:0000313" key="2">
    <source>
        <dbReference type="Proteomes" id="UP000757540"/>
    </source>
</evidence>
<comment type="caution">
    <text evidence="1">The sequence shown here is derived from an EMBL/GenBank/DDBJ whole genome shotgun (WGS) entry which is preliminary data.</text>
</comment>